<dbReference type="InterPro" id="IPR009704">
    <property type="entry name" value="EURL_prot"/>
</dbReference>
<protein>
    <submittedName>
        <fullName evidence="2">Uncharacterized protein</fullName>
    </submittedName>
</protein>
<feature type="region of interest" description="Disordered" evidence="1">
    <location>
        <begin position="69"/>
        <end position="145"/>
    </location>
</feature>
<accession>C3Y4U8</accession>
<dbReference type="EMBL" id="GG666486">
    <property type="protein sequence ID" value="EEN64755.1"/>
    <property type="molecule type" value="Genomic_DNA"/>
</dbReference>
<organism>
    <name type="scientific">Branchiostoma floridae</name>
    <name type="common">Florida lancelet</name>
    <name type="synonym">Amphioxus</name>
    <dbReference type="NCBI Taxonomy" id="7739"/>
    <lineage>
        <taxon>Eukaryota</taxon>
        <taxon>Metazoa</taxon>
        <taxon>Chordata</taxon>
        <taxon>Cephalochordata</taxon>
        <taxon>Leptocardii</taxon>
        <taxon>Amphioxiformes</taxon>
        <taxon>Branchiostomatidae</taxon>
        <taxon>Branchiostoma</taxon>
    </lineage>
</organism>
<reference evidence="2" key="1">
    <citation type="journal article" date="2008" name="Nature">
        <title>The amphioxus genome and the evolution of the chordate karyotype.</title>
        <authorList>
            <consortium name="US DOE Joint Genome Institute (JGI-PGF)"/>
            <person name="Putnam N.H."/>
            <person name="Butts T."/>
            <person name="Ferrier D.E.K."/>
            <person name="Furlong R.F."/>
            <person name="Hellsten U."/>
            <person name="Kawashima T."/>
            <person name="Robinson-Rechavi M."/>
            <person name="Shoguchi E."/>
            <person name="Terry A."/>
            <person name="Yu J.-K."/>
            <person name="Benito-Gutierrez E.L."/>
            <person name="Dubchak I."/>
            <person name="Garcia-Fernandez J."/>
            <person name="Gibson-Brown J.J."/>
            <person name="Grigoriev I.V."/>
            <person name="Horton A.C."/>
            <person name="de Jong P.J."/>
            <person name="Jurka J."/>
            <person name="Kapitonov V.V."/>
            <person name="Kohara Y."/>
            <person name="Kuroki Y."/>
            <person name="Lindquist E."/>
            <person name="Lucas S."/>
            <person name="Osoegawa K."/>
            <person name="Pennacchio L.A."/>
            <person name="Salamov A.A."/>
            <person name="Satou Y."/>
            <person name="Sauka-Spengler T."/>
            <person name="Schmutz J."/>
            <person name="Shin-I T."/>
            <person name="Toyoda A."/>
            <person name="Bronner-Fraser M."/>
            <person name="Fujiyama A."/>
            <person name="Holland L.Z."/>
            <person name="Holland P.W.H."/>
            <person name="Satoh N."/>
            <person name="Rokhsar D.S."/>
        </authorList>
    </citation>
    <scope>NUCLEOTIDE SEQUENCE [LARGE SCALE GENOMIC DNA]</scope>
    <source>
        <strain evidence="2">S238N-H82</strain>
        <tissue evidence="2">Testes</tissue>
    </source>
</reference>
<name>C3Y4U8_BRAFL</name>
<sequence length="598" mass="68368">MDYAVGVNEYAACHVCKEEFKSEECKMKVCDNCSEGEQIICVPCFESENKEESDAVVDNKVTVTVDVHKSDNVSESEDVQKESSSEYSINPFTSSNESQVVESEKEKCSESPRPSESQVSKKPIPARRKSSATGKKSDDISYSPLENTVEGSLPWKGIRREREFAVEGSMPRKGVCRGSWELPWKGVFRGREFFVEGSFPWKGVCRGREFAVEGNCRGREFSVEGSFLWKAVCRGREFAEEGSLPWNGVCRRRDVEGGTSKMRQMDLTRFDLVDLDTSECNVCHQVTREELVHCPECLENSPSTTDKTPHTNSRGHRECFERWHDILRRSTPSPHRSPVPKAAVSARPEQSTYSEVKDFVSTTLRWFKNDAQKSNTRMPSIPESRYQNVAMPRYCSKRMDTRNKFLAQLQGLPVYKDNTLLNLVKKKKAPRPQFYVGDSEDEERREIYNELRRNSESSSSSEDEEDICVYEKVTVPKRPERSESRTSGPLDFCIQLPITKEQLQNLNCEQLEACVAFLRMRIDDTSGDLVSTLQVRDWTLNQISVKHTVIYQLHKAQDRMPHLRPSSPNSRLIPPVNQSSQLTNHGIFRAERLMNTKA</sequence>
<feature type="compositionally biased region" description="Basic and acidic residues" evidence="1">
    <location>
        <begin position="69"/>
        <end position="84"/>
    </location>
</feature>
<dbReference type="FunCoup" id="C3Y4U8">
    <property type="interactions" value="50"/>
</dbReference>
<dbReference type="Pfam" id="PF06937">
    <property type="entry name" value="EURL"/>
    <property type="match status" value="1"/>
</dbReference>
<evidence type="ECO:0000256" key="1">
    <source>
        <dbReference type="SAM" id="MobiDB-lite"/>
    </source>
</evidence>
<evidence type="ECO:0000313" key="2">
    <source>
        <dbReference type="EMBL" id="EEN64755.1"/>
    </source>
</evidence>
<dbReference type="AlphaFoldDB" id="C3Y4U8"/>
<dbReference type="InParanoid" id="C3Y4U8"/>
<proteinExistence type="predicted"/>
<dbReference type="PANTHER" id="PTHR15961">
    <property type="entry name" value="PROTEIN EURL HOMOLOG"/>
    <property type="match status" value="1"/>
</dbReference>
<dbReference type="PANTHER" id="PTHR15961:SF3">
    <property type="entry name" value="PROTEIN EURL HOMOLOG"/>
    <property type="match status" value="1"/>
</dbReference>
<feature type="region of interest" description="Disordered" evidence="1">
    <location>
        <begin position="329"/>
        <end position="350"/>
    </location>
</feature>
<gene>
    <name evidence="2" type="ORF">BRAFLDRAFT_120597</name>
</gene>